<keyword evidence="3" id="KW-1185">Reference proteome</keyword>
<reference evidence="2 3" key="1">
    <citation type="journal article" date="2023" name="Arcadia Sci">
        <title>De novo assembly of a long-read Amblyomma americanum tick genome.</title>
        <authorList>
            <person name="Chou S."/>
            <person name="Poskanzer K.E."/>
            <person name="Rollins M."/>
            <person name="Thuy-Boun P.S."/>
        </authorList>
    </citation>
    <scope>NUCLEOTIDE SEQUENCE [LARGE SCALE GENOMIC DNA]</scope>
    <source>
        <strain evidence="2">F_SG_1</strain>
        <tissue evidence="2">Salivary glands</tissue>
    </source>
</reference>
<organism evidence="2 3">
    <name type="scientific">Amblyomma americanum</name>
    <name type="common">Lone star tick</name>
    <dbReference type="NCBI Taxonomy" id="6943"/>
    <lineage>
        <taxon>Eukaryota</taxon>
        <taxon>Metazoa</taxon>
        <taxon>Ecdysozoa</taxon>
        <taxon>Arthropoda</taxon>
        <taxon>Chelicerata</taxon>
        <taxon>Arachnida</taxon>
        <taxon>Acari</taxon>
        <taxon>Parasitiformes</taxon>
        <taxon>Ixodida</taxon>
        <taxon>Ixodoidea</taxon>
        <taxon>Ixodidae</taxon>
        <taxon>Amblyomminae</taxon>
        <taxon>Amblyomma</taxon>
    </lineage>
</organism>
<keyword evidence="1" id="KW-0175">Coiled coil</keyword>
<dbReference type="EMBL" id="JARKHS020001087">
    <property type="protein sequence ID" value="KAK8788171.1"/>
    <property type="molecule type" value="Genomic_DNA"/>
</dbReference>
<name>A0AAQ4FN50_AMBAM</name>
<dbReference type="Proteomes" id="UP001321473">
    <property type="component" value="Unassembled WGS sequence"/>
</dbReference>
<gene>
    <name evidence="2" type="ORF">V5799_022053</name>
</gene>
<comment type="caution">
    <text evidence="2">The sequence shown here is derived from an EMBL/GenBank/DDBJ whole genome shotgun (WGS) entry which is preliminary data.</text>
</comment>
<dbReference type="AlphaFoldDB" id="A0AAQ4FN50"/>
<evidence type="ECO:0000313" key="2">
    <source>
        <dbReference type="EMBL" id="KAK8788171.1"/>
    </source>
</evidence>
<feature type="coiled-coil region" evidence="1">
    <location>
        <begin position="257"/>
        <end position="284"/>
    </location>
</feature>
<evidence type="ECO:0000313" key="3">
    <source>
        <dbReference type="Proteomes" id="UP001321473"/>
    </source>
</evidence>
<protein>
    <submittedName>
        <fullName evidence="2">Uncharacterized protein</fullName>
    </submittedName>
</protein>
<sequence length="318" mass="36506">MECSMSDAMKAVAEDCSDDEFLKHPELLEVLEKLKEQAEYVVTNGTRRKLEKAKADAFAAQERHLQALLLKNAWTNIGISLCSKEDLEPCVEGATKDFIEQFKGLKDLVLIAESRFGSVLNIQSQPEVTQELKAEIHILLAEELLKQKSKLLNQMGDFKCSSLQESVVSRCIDRDVKEKSVFNLMREYANCASEFKKTYEEYLTVVSSMPVLDEEEHDLLKICEEVYENYFLAVDEIEEEVESCIENEVPDLFNETEKRLLCEIEQKTAALEEKESRIQEFERIWSPELEDKITSYKIAIRDNRGLQFALDTASTDSD</sequence>
<accession>A0AAQ4FN50</accession>
<proteinExistence type="predicted"/>
<evidence type="ECO:0000256" key="1">
    <source>
        <dbReference type="SAM" id="Coils"/>
    </source>
</evidence>